<evidence type="ECO:0000256" key="6">
    <source>
        <dbReference type="ARBA" id="ARBA00022603"/>
    </source>
</evidence>
<keyword evidence="5" id="KW-0963">Cytoplasm</keyword>
<dbReference type="Gene3D" id="3.40.50.150">
    <property type="entry name" value="Vaccinia Virus protein VP39"/>
    <property type="match status" value="2"/>
</dbReference>
<feature type="region of interest" description="Disordered" evidence="9">
    <location>
        <begin position="250"/>
        <end position="271"/>
    </location>
</feature>
<dbReference type="EC" id="2.1.1.60" evidence="3"/>
<sequence length="514" mass="56433">MSTMSQEGWTDNTVNNSHTTSNWSHDGVNKVQATDEPTHRATKHKRSVAKHRWRILADALLRGNVARDSSIVEGSTRNFTSFGLFETDTSGTVEGNVTYYLPQLGNPVDTQNDKDKETALDREDKTTRQCLTNASDNAHKCIEGITGASRRMQQTIRLSVSTRHKSISANTLIGFDNTGNVCVWPSEEVLAYYCLRNRHLFRNKVVLELGAGMTGLAGLAIAMDCSSKAVVLTDGNEHSVDKLRENIDRNYPVSRSDTEAETSEDIERESGIEPTCERLVWDPATPVAELFESAVDVIVCADCLFFRDTHARMAALISKLLKPHTPQGLTRSPDSTPSTQHTDSYLMTERDSTTHNTSDNSLLHGGTVRDSTTHNTTDNSLLHGGTERDSTPHNTTADNLLHGGSTHITTGVPADAGDRPDRRASALGPRTLHAPTDTATGTSSAASMAVFIQPRRGSTLQSFLSVLDTAHPELQYQLSERYDETVWEANTRLVGSACYSPDLHYPLLLVVTKR</sequence>
<proteinExistence type="predicted"/>
<accession>A0A0L0FRQ9</accession>
<dbReference type="GO" id="GO:0005634">
    <property type="term" value="C:nucleus"/>
    <property type="evidence" value="ECO:0007669"/>
    <property type="project" value="UniProtKB-SubCell"/>
</dbReference>
<dbReference type="InterPro" id="IPR019410">
    <property type="entry name" value="Methyltransf_16"/>
</dbReference>
<evidence type="ECO:0000256" key="2">
    <source>
        <dbReference type="ARBA" id="ARBA00004496"/>
    </source>
</evidence>
<dbReference type="Pfam" id="PF10294">
    <property type="entry name" value="Methyltransf_16"/>
    <property type="match status" value="1"/>
</dbReference>
<protein>
    <recommendedName>
        <fullName evidence="4">Calmodulin-lysine N-methyltransferase</fullName>
        <ecNumber evidence="3">2.1.1.60</ecNumber>
    </recommendedName>
</protein>
<evidence type="ECO:0000313" key="10">
    <source>
        <dbReference type="EMBL" id="KNC78648.1"/>
    </source>
</evidence>
<dbReference type="InterPro" id="IPR025800">
    <property type="entry name" value="CaM-Lys-N-MeTrfase"/>
</dbReference>
<dbReference type="GO" id="GO:0018025">
    <property type="term" value="F:calmodulin-lysine N-methyltransferase activity"/>
    <property type="evidence" value="ECO:0007669"/>
    <property type="project" value="UniProtKB-EC"/>
</dbReference>
<dbReference type="AlphaFoldDB" id="A0A0L0FRQ9"/>
<name>A0A0L0FRQ9_9EUKA</name>
<reference evidence="10 11" key="1">
    <citation type="submission" date="2011-02" db="EMBL/GenBank/DDBJ databases">
        <title>The Genome Sequence of Sphaeroforma arctica JP610.</title>
        <authorList>
            <consortium name="The Broad Institute Genome Sequencing Platform"/>
            <person name="Russ C."/>
            <person name="Cuomo C."/>
            <person name="Young S.K."/>
            <person name="Zeng Q."/>
            <person name="Gargeya S."/>
            <person name="Alvarado L."/>
            <person name="Berlin A."/>
            <person name="Chapman S.B."/>
            <person name="Chen Z."/>
            <person name="Freedman E."/>
            <person name="Gellesch M."/>
            <person name="Goldberg J."/>
            <person name="Griggs A."/>
            <person name="Gujja S."/>
            <person name="Heilman E."/>
            <person name="Heiman D."/>
            <person name="Howarth C."/>
            <person name="Mehta T."/>
            <person name="Neiman D."/>
            <person name="Pearson M."/>
            <person name="Roberts A."/>
            <person name="Saif S."/>
            <person name="Shea T."/>
            <person name="Shenoy N."/>
            <person name="Sisk P."/>
            <person name="Stolte C."/>
            <person name="Sykes S."/>
            <person name="White J."/>
            <person name="Yandava C."/>
            <person name="Burger G."/>
            <person name="Gray M.W."/>
            <person name="Holland P.W.H."/>
            <person name="King N."/>
            <person name="Lang F.B.F."/>
            <person name="Roger A.J."/>
            <person name="Ruiz-Trillo I."/>
            <person name="Haas B."/>
            <person name="Nusbaum C."/>
            <person name="Birren B."/>
        </authorList>
    </citation>
    <scope>NUCLEOTIDE SEQUENCE [LARGE SCALE GENOMIC DNA]</scope>
    <source>
        <strain evidence="10 11">JP610</strain>
    </source>
</reference>
<keyword evidence="6" id="KW-0489">Methyltransferase</keyword>
<dbReference type="GeneID" id="25909435"/>
<evidence type="ECO:0000256" key="7">
    <source>
        <dbReference type="ARBA" id="ARBA00022679"/>
    </source>
</evidence>
<dbReference type="SUPFAM" id="SSF53335">
    <property type="entry name" value="S-adenosyl-L-methionine-dependent methyltransferases"/>
    <property type="match status" value="1"/>
</dbReference>
<evidence type="ECO:0000256" key="5">
    <source>
        <dbReference type="ARBA" id="ARBA00022490"/>
    </source>
</evidence>
<evidence type="ECO:0000256" key="1">
    <source>
        <dbReference type="ARBA" id="ARBA00004123"/>
    </source>
</evidence>
<keyword evidence="11" id="KW-1185">Reference proteome</keyword>
<dbReference type="eggNOG" id="KOG3201">
    <property type="taxonomic scope" value="Eukaryota"/>
</dbReference>
<gene>
    <name evidence="10" type="ORF">SARC_08931</name>
</gene>
<dbReference type="OrthoDB" id="413520at2759"/>
<keyword evidence="7" id="KW-0808">Transferase</keyword>
<feature type="compositionally biased region" description="Polar residues" evidence="9">
    <location>
        <begin position="1"/>
        <end position="24"/>
    </location>
</feature>
<keyword evidence="8" id="KW-0539">Nucleus</keyword>
<dbReference type="RefSeq" id="XP_014152550.1">
    <property type="nucleotide sequence ID" value="XM_014297075.1"/>
</dbReference>
<dbReference type="EMBL" id="KQ242450">
    <property type="protein sequence ID" value="KNC78648.1"/>
    <property type="molecule type" value="Genomic_DNA"/>
</dbReference>
<feature type="region of interest" description="Disordered" evidence="9">
    <location>
        <begin position="1"/>
        <end position="48"/>
    </location>
</feature>
<evidence type="ECO:0000256" key="8">
    <source>
        <dbReference type="ARBA" id="ARBA00023242"/>
    </source>
</evidence>
<evidence type="ECO:0000256" key="9">
    <source>
        <dbReference type="SAM" id="MobiDB-lite"/>
    </source>
</evidence>
<dbReference type="GO" id="GO:0032259">
    <property type="term" value="P:methylation"/>
    <property type="evidence" value="ECO:0007669"/>
    <property type="project" value="UniProtKB-KW"/>
</dbReference>
<dbReference type="InterPro" id="IPR029063">
    <property type="entry name" value="SAM-dependent_MTases_sf"/>
</dbReference>
<dbReference type="PANTHER" id="PTHR13539:SF3">
    <property type="entry name" value="CALMODULIN-LYSINE N-METHYLTRANSFERASE"/>
    <property type="match status" value="1"/>
</dbReference>
<dbReference type="STRING" id="667725.A0A0L0FRQ9"/>
<feature type="region of interest" description="Disordered" evidence="9">
    <location>
        <begin position="348"/>
        <end position="441"/>
    </location>
</feature>
<dbReference type="GO" id="GO:0005737">
    <property type="term" value="C:cytoplasm"/>
    <property type="evidence" value="ECO:0007669"/>
    <property type="project" value="UniProtKB-SubCell"/>
</dbReference>
<evidence type="ECO:0000256" key="4">
    <source>
        <dbReference type="ARBA" id="ARBA00020594"/>
    </source>
</evidence>
<evidence type="ECO:0000313" key="11">
    <source>
        <dbReference type="Proteomes" id="UP000054560"/>
    </source>
</evidence>
<dbReference type="Proteomes" id="UP000054560">
    <property type="component" value="Unassembled WGS sequence"/>
</dbReference>
<organism evidence="10 11">
    <name type="scientific">Sphaeroforma arctica JP610</name>
    <dbReference type="NCBI Taxonomy" id="667725"/>
    <lineage>
        <taxon>Eukaryota</taxon>
        <taxon>Ichthyosporea</taxon>
        <taxon>Ichthyophonida</taxon>
        <taxon>Sphaeroforma</taxon>
    </lineage>
</organism>
<evidence type="ECO:0000256" key="3">
    <source>
        <dbReference type="ARBA" id="ARBA00011914"/>
    </source>
</evidence>
<comment type="subcellular location">
    <subcellularLocation>
        <location evidence="2">Cytoplasm</location>
    </subcellularLocation>
    <subcellularLocation>
        <location evidence="1">Nucleus</location>
    </subcellularLocation>
</comment>
<feature type="compositionally biased region" description="Polar residues" evidence="9">
    <location>
        <begin position="369"/>
        <end position="380"/>
    </location>
</feature>
<dbReference type="PANTHER" id="PTHR13539">
    <property type="entry name" value="CALMODULIN-LYSINE N-METHYLTRANSFERASE"/>
    <property type="match status" value="1"/>
</dbReference>